<dbReference type="Pfam" id="PF13577">
    <property type="entry name" value="SnoaL_4"/>
    <property type="match status" value="1"/>
</dbReference>
<accession>A0ABV3DPP1</accession>
<reference evidence="2 3" key="1">
    <citation type="submission" date="2024-06" db="EMBL/GenBank/DDBJ databases">
        <title>The Natural Products Discovery Center: Release of the First 8490 Sequenced Strains for Exploring Actinobacteria Biosynthetic Diversity.</title>
        <authorList>
            <person name="Kalkreuter E."/>
            <person name="Kautsar S.A."/>
            <person name="Yang D."/>
            <person name="Bader C.D."/>
            <person name="Teijaro C.N."/>
            <person name="Fluegel L."/>
            <person name="Davis C.M."/>
            <person name="Simpson J.R."/>
            <person name="Lauterbach L."/>
            <person name="Steele A.D."/>
            <person name="Gui C."/>
            <person name="Meng S."/>
            <person name="Li G."/>
            <person name="Viehrig K."/>
            <person name="Ye F."/>
            <person name="Su P."/>
            <person name="Kiefer A.F."/>
            <person name="Nichols A."/>
            <person name="Cepeda A.J."/>
            <person name="Yan W."/>
            <person name="Fan B."/>
            <person name="Jiang Y."/>
            <person name="Adhikari A."/>
            <person name="Zheng C.-J."/>
            <person name="Schuster L."/>
            <person name="Cowan T.M."/>
            <person name="Smanski M.J."/>
            <person name="Chevrette M.G."/>
            <person name="De Carvalho L.P.S."/>
            <person name="Shen B."/>
        </authorList>
    </citation>
    <scope>NUCLEOTIDE SEQUENCE [LARGE SCALE GENOMIC DNA]</scope>
    <source>
        <strain evidence="2 3">NPDC048946</strain>
    </source>
</reference>
<proteinExistence type="predicted"/>
<dbReference type="Gene3D" id="3.10.450.50">
    <property type="match status" value="1"/>
</dbReference>
<evidence type="ECO:0000313" key="2">
    <source>
        <dbReference type="EMBL" id="MEU8137726.1"/>
    </source>
</evidence>
<protein>
    <submittedName>
        <fullName evidence="2">Nuclear transport factor 2 family protein</fullName>
    </submittedName>
</protein>
<gene>
    <name evidence="2" type="ORF">AB0C36_29955</name>
</gene>
<dbReference type="RefSeq" id="WP_358360037.1">
    <property type="nucleotide sequence ID" value="NZ_JBEZFP010000098.1"/>
</dbReference>
<comment type="caution">
    <text evidence="2">The sequence shown here is derived from an EMBL/GenBank/DDBJ whole genome shotgun (WGS) entry which is preliminary data.</text>
</comment>
<evidence type="ECO:0000259" key="1">
    <source>
        <dbReference type="Pfam" id="PF13577"/>
    </source>
</evidence>
<dbReference type="InterPro" id="IPR037401">
    <property type="entry name" value="SnoaL-like"/>
</dbReference>
<feature type="domain" description="SnoaL-like" evidence="1">
    <location>
        <begin position="9"/>
        <end position="130"/>
    </location>
</feature>
<keyword evidence="3" id="KW-1185">Reference proteome</keyword>
<dbReference type="EMBL" id="JBEZFP010000098">
    <property type="protein sequence ID" value="MEU8137726.1"/>
    <property type="molecule type" value="Genomic_DNA"/>
</dbReference>
<dbReference type="Proteomes" id="UP001551482">
    <property type="component" value="Unassembled WGS sequence"/>
</dbReference>
<organism evidence="2 3">
    <name type="scientific">Streptodolium elevatio</name>
    <dbReference type="NCBI Taxonomy" id="3157996"/>
    <lineage>
        <taxon>Bacteria</taxon>
        <taxon>Bacillati</taxon>
        <taxon>Actinomycetota</taxon>
        <taxon>Actinomycetes</taxon>
        <taxon>Kitasatosporales</taxon>
        <taxon>Streptomycetaceae</taxon>
        <taxon>Streptodolium</taxon>
    </lineage>
</organism>
<evidence type="ECO:0000313" key="3">
    <source>
        <dbReference type="Proteomes" id="UP001551482"/>
    </source>
</evidence>
<sequence>MAAVSGDLYVEVQMFYARQIAMLDDGDFEGFAGTFLPDGVFRPAGGRAEVCGREIIAKASEAASDRFDGAQPRHWFDMLRVTPEANGGIRTNYYAAISITASDGSTRWEPTCVVEDELVRVDGELASRSRTVVRDDLPSR</sequence>
<name>A0ABV3DPP1_9ACTN</name>
<dbReference type="SUPFAM" id="SSF54427">
    <property type="entry name" value="NTF2-like"/>
    <property type="match status" value="1"/>
</dbReference>
<dbReference type="InterPro" id="IPR032710">
    <property type="entry name" value="NTF2-like_dom_sf"/>
</dbReference>